<sequence>MNKTTFAHGQLKSIVERIERLEEEKKVIAGDIKEVYAEAKANGFDTKILRKVISLRKKDAAEREEEESMLDVYLAALGMIPGAGEEAA</sequence>
<keyword evidence="5" id="KW-1185">Reference proteome</keyword>
<dbReference type="Proteomes" id="UP000248795">
    <property type="component" value="Unassembled WGS sequence"/>
</dbReference>
<evidence type="ECO:0000256" key="1">
    <source>
        <dbReference type="HAMAP-Rule" id="MF_00797"/>
    </source>
</evidence>
<dbReference type="GO" id="GO:0003677">
    <property type="term" value="F:DNA binding"/>
    <property type="evidence" value="ECO:0007669"/>
    <property type="project" value="InterPro"/>
</dbReference>
<evidence type="ECO:0000313" key="4">
    <source>
        <dbReference type="EMBL" id="PZF78620.1"/>
    </source>
</evidence>
<dbReference type="NCBIfam" id="NF010247">
    <property type="entry name" value="PRK13694.1"/>
    <property type="match status" value="1"/>
</dbReference>
<evidence type="ECO:0000256" key="2">
    <source>
        <dbReference type="SAM" id="Coils"/>
    </source>
</evidence>
<feature type="domain" description="GapR-like DNA-binding" evidence="3">
    <location>
        <begin position="8"/>
        <end position="78"/>
    </location>
</feature>
<dbReference type="HAMAP" id="MF_00797">
    <property type="entry name" value="UPF0335"/>
    <property type="match status" value="1"/>
</dbReference>
<evidence type="ECO:0000259" key="3">
    <source>
        <dbReference type="Pfam" id="PF10073"/>
    </source>
</evidence>
<evidence type="ECO:0000313" key="5">
    <source>
        <dbReference type="Proteomes" id="UP000248795"/>
    </source>
</evidence>
<proteinExistence type="inferred from homology"/>
<name>A0A2W2B129_9HYPH</name>
<organism evidence="4 5">
    <name type="scientific">Aestuariivirga litoralis</name>
    <dbReference type="NCBI Taxonomy" id="2650924"/>
    <lineage>
        <taxon>Bacteria</taxon>
        <taxon>Pseudomonadati</taxon>
        <taxon>Pseudomonadota</taxon>
        <taxon>Alphaproteobacteria</taxon>
        <taxon>Hyphomicrobiales</taxon>
        <taxon>Aestuariivirgaceae</taxon>
        <taxon>Aestuariivirga</taxon>
    </lineage>
</organism>
<dbReference type="EMBL" id="QKVK01000001">
    <property type="protein sequence ID" value="PZF78620.1"/>
    <property type="molecule type" value="Genomic_DNA"/>
</dbReference>
<dbReference type="Pfam" id="PF10073">
    <property type="entry name" value="GapR_DNA-bd"/>
    <property type="match status" value="1"/>
</dbReference>
<dbReference type="InterPro" id="IPR046367">
    <property type="entry name" value="GapR-like_DNA-bd"/>
</dbReference>
<feature type="coiled-coil region" evidence="2">
    <location>
        <begin position="11"/>
        <end position="38"/>
    </location>
</feature>
<gene>
    <name evidence="4" type="ORF">DK847_02095</name>
</gene>
<reference evidence="5" key="1">
    <citation type="submission" date="2018-06" db="EMBL/GenBank/DDBJ databases">
        <title>Aestuariibacter litoralis strain KCTC 52945T.</title>
        <authorList>
            <person name="Li X."/>
            <person name="Salam N."/>
            <person name="Li J.-L."/>
            <person name="Chen Y.-M."/>
            <person name="Yang Z.-W."/>
            <person name="Zhang L.-Y."/>
            <person name="Han M.-X."/>
            <person name="Xiao M."/>
            <person name="Li W.-J."/>
        </authorList>
    </citation>
    <scope>NUCLEOTIDE SEQUENCE [LARGE SCALE GENOMIC DNA]</scope>
    <source>
        <strain evidence="5">KCTC 52945</strain>
    </source>
</reference>
<dbReference type="InterPro" id="IPR018753">
    <property type="entry name" value="GapR-like"/>
</dbReference>
<protein>
    <recommendedName>
        <fullName evidence="1">UPF0335 protein DK847_02095</fullName>
    </recommendedName>
</protein>
<comment type="caution">
    <text evidence="4">The sequence shown here is derived from an EMBL/GenBank/DDBJ whole genome shotgun (WGS) entry which is preliminary data.</text>
</comment>
<keyword evidence="2" id="KW-0175">Coiled coil</keyword>
<accession>A0A2W2B129</accession>
<dbReference type="RefSeq" id="WP_111195948.1">
    <property type="nucleotide sequence ID" value="NZ_QKVK01000001.1"/>
</dbReference>
<dbReference type="AlphaFoldDB" id="A0A2W2B129"/>
<comment type="similarity">
    <text evidence="1">Belongs to the UPF0335 family.</text>
</comment>